<dbReference type="PANTHER" id="PTHR19446">
    <property type="entry name" value="REVERSE TRANSCRIPTASES"/>
    <property type="match status" value="1"/>
</dbReference>
<dbReference type="InterPro" id="IPR036691">
    <property type="entry name" value="Endo/exonu/phosph_ase_sf"/>
</dbReference>
<dbReference type="InterPro" id="IPR005135">
    <property type="entry name" value="Endo/exonuclease/phosphatase"/>
</dbReference>
<reference evidence="2" key="1">
    <citation type="submission" date="2022-03" db="EMBL/GenBank/DDBJ databases">
        <authorList>
            <person name="Alioto T."/>
            <person name="Alioto T."/>
            <person name="Gomez Garrido J."/>
        </authorList>
    </citation>
    <scope>NUCLEOTIDE SEQUENCE</scope>
</reference>
<dbReference type="EMBL" id="OW240913">
    <property type="protein sequence ID" value="CAH2252602.1"/>
    <property type="molecule type" value="Genomic_DNA"/>
</dbReference>
<dbReference type="Proteomes" id="UP001295444">
    <property type="component" value="Chromosome 02"/>
</dbReference>
<feature type="non-terminal residue" evidence="2">
    <location>
        <position position="382"/>
    </location>
</feature>
<evidence type="ECO:0000313" key="3">
    <source>
        <dbReference type="Proteomes" id="UP001295444"/>
    </source>
</evidence>
<accession>A0AAD1RGD6</accession>
<dbReference type="Gene3D" id="3.60.10.10">
    <property type="entry name" value="Endonuclease/exonuclease/phosphatase"/>
    <property type="match status" value="1"/>
</dbReference>
<proteinExistence type="predicted"/>
<evidence type="ECO:0000313" key="2">
    <source>
        <dbReference type="EMBL" id="CAH2252602.1"/>
    </source>
</evidence>
<dbReference type="SUPFAM" id="SSF56219">
    <property type="entry name" value="DNase I-like"/>
    <property type="match status" value="1"/>
</dbReference>
<protein>
    <recommendedName>
        <fullName evidence="1">Endonuclease/exonuclease/phosphatase domain-containing protein</fullName>
    </recommendedName>
</protein>
<name>A0AAD1RGD6_PELCU</name>
<feature type="domain" description="Endonuclease/exonuclease/phosphatase" evidence="1">
    <location>
        <begin position="32"/>
        <end position="144"/>
    </location>
</feature>
<organism evidence="2 3">
    <name type="scientific">Pelobates cultripes</name>
    <name type="common">Western spadefoot toad</name>
    <dbReference type="NCBI Taxonomy" id="61616"/>
    <lineage>
        <taxon>Eukaryota</taxon>
        <taxon>Metazoa</taxon>
        <taxon>Chordata</taxon>
        <taxon>Craniata</taxon>
        <taxon>Vertebrata</taxon>
        <taxon>Euteleostomi</taxon>
        <taxon>Amphibia</taxon>
        <taxon>Batrachia</taxon>
        <taxon>Anura</taxon>
        <taxon>Pelobatoidea</taxon>
        <taxon>Pelobatidae</taxon>
        <taxon>Pelobates</taxon>
    </lineage>
</organism>
<evidence type="ECO:0000259" key="1">
    <source>
        <dbReference type="Pfam" id="PF03372"/>
    </source>
</evidence>
<keyword evidence="3" id="KW-1185">Reference proteome</keyword>
<dbReference type="CDD" id="cd09076">
    <property type="entry name" value="L1-EN"/>
    <property type="match status" value="1"/>
</dbReference>
<dbReference type="Pfam" id="PF03372">
    <property type="entry name" value="Exo_endo_phos"/>
    <property type="match status" value="1"/>
</dbReference>
<sequence length="382" mass="43509">MSDTQGRFLFLKGTIADKLYTLVSVYVPNTNQARFLRGTLNKLRGFSEGALIVGGDFNAPLDSRLDASNGRSCLPLSSIQSIRKSMNDLGLVDCWRALHPETRDYTHFSAPHDRYSRIDYVLIQQEGLSRLRTAVIGPATWSDHGTVLVELESPLFKPSRWTWRMNESLLRDPGVVEEITQEMSELYGTISNLELLHKRTQQTTTHEKLIDARRKLRDLITRRHHRSLQYSKSFFYTHANKGGRYLARLLKGDTPQTRVHKLRLAGGKTSQFPEDIASEFQRYYQRLYNLATQTEQESGISKAELTRTFLQDNVRRRISPDTTTILDEPIGIDEVTAALKKTKRGKAPGPDGFPAGYYKDFSAKLVPWLTKAVNALTEGKRF</sequence>
<dbReference type="GO" id="GO:0003824">
    <property type="term" value="F:catalytic activity"/>
    <property type="evidence" value="ECO:0007669"/>
    <property type="project" value="InterPro"/>
</dbReference>
<dbReference type="AlphaFoldDB" id="A0AAD1RGD6"/>
<gene>
    <name evidence="2" type="ORF">PECUL_23A021883</name>
</gene>